<dbReference type="PROSITE" id="PS51257">
    <property type="entry name" value="PROKAR_LIPOPROTEIN"/>
    <property type="match status" value="1"/>
</dbReference>
<sequence>MFELELKYAFVGVYLHGIFSCRGATLYTEMIQGELLREAGLRVGDESIVMADFADRRVFGTVIIPIASEIRAFQMDYFVIAEYGARIVVPA</sequence>
<name>A0A516SIL6_9NEIS</name>
<gene>
    <name evidence="1" type="ORF">FNU76_17430</name>
</gene>
<dbReference type="Proteomes" id="UP000317550">
    <property type="component" value="Chromosome"/>
</dbReference>
<dbReference type="AlphaFoldDB" id="A0A516SIL6"/>
<protein>
    <submittedName>
        <fullName evidence="1">Uncharacterized protein</fullName>
    </submittedName>
</protein>
<organism evidence="1 2">
    <name type="scientific">Chitinimonas arctica</name>
    <dbReference type="NCBI Taxonomy" id="2594795"/>
    <lineage>
        <taxon>Bacteria</taxon>
        <taxon>Pseudomonadati</taxon>
        <taxon>Pseudomonadota</taxon>
        <taxon>Betaproteobacteria</taxon>
        <taxon>Neisseriales</taxon>
        <taxon>Chitinibacteraceae</taxon>
        <taxon>Chitinimonas</taxon>
    </lineage>
</organism>
<dbReference type="RefSeq" id="WP_144279370.1">
    <property type="nucleotide sequence ID" value="NZ_CP041730.1"/>
</dbReference>
<proteinExistence type="predicted"/>
<keyword evidence="2" id="KW-1185">Reference proteome</keyword>
<evidence type="ECO:0000313" key="2">
    <source>
        <dbReference type="Proteomes" id="UP000317550"/>
    </source>
</evidence>
<dbReference type="EMBL" id="CP041730">
    <property type="protein sequence ID" value="QDQ27983.1"/>
    <property type="molecule type" value="Genomic_DNA"/>
</dbReference>
<dbReference type="KEGG" id="cari:FNU76_17430"/>
<accession>A0A516SIL6</accession>
<evidence type="ECO:0000313" key="1">
    <source>
        <dbReference type="EMBL" id="QDQ27983.1"/>
    </source>
</evidence>
<reference evidence="2" key="1">
    <citation type="submission" date="2019-07" db="EMBL/GenBank/DDBJ databases">
        <title>Chitinimonas sp. nov., isolated from Ny-Alesund, arctica soil.</title>
        <authorList>
            <person name="Xu Q."/>
            <person name="Peng F."/>
        </authorList>
    </citation>
    <scope>NUCLEOTIDE SEQUENCE [LARGE SCALE GENOMIC DNA]</scope>
    <source>
        <strain evidence="2">R3-44</strain>
    </source>
</reference>